<reference evidence="8" key="1">
    <citation type="submission" date="2022-07" db="EMBL/GenBank/DDBJ databases">
        <authorList>
            <person name="Macas J."/>
            <person name="Novak P."/>
            <person name="Neumann P."/>
        </authorList>
    </citation>
    <scope>NUCLEOTIDE SEQUENCE</scope>
</reference>
<dbReference type="GO" id="GO:0003677">
    <property type="term" value="F:DNA binding"/>
    <property type="evidence" value="ECO:0007669"/>
    <property type="project" value="InterPro"/>
</dbReference>
<comment type="caution">
    <text evidence="8">The sequence shown here is derived from an EMBL/GenBank/DDBJ whole genome shotgun (WGS) entry which is preliminary data.</text>
</comment>
<dbReference type="Pfam" id="PF01754">
    <property type="entry name" value="zf-A20"/>
    <property type="match status" value="1"/>
</dbReference>
<proteinExistence type="predicted"/>
<evidence type="ECO:0000313" key="9">
    <source>
        <dbReference type="Proteomes" id="UP001152484"/>
    </source>
</evidence>
<keyword evidence="3 5" id="KW-0863">Zinc-finger</keyword>
<keyword evidence="9" id="KW-1185">Reference proteome</keyword>
<comment type="function">
    <text evidence="1">May be involved in environmental stress response.</text>
</comment>
<dbReference type="PANTHER" id="PTHR10634:SF67">
    <property type="entry name" value="AN1-TYPE ZINC FINGER PROTEIN 3"/>
    <property type="match status" value="1"/>
</dbReference>
<evidence type="ECO:0000313" key="8">
    <source>
        <dbReference type="EMBL" id="CAH9062999.1"/>
    </source>
</evidence>
<dbReference type="PROSITE" id="PS51036">
    <property type="entry name" value="ZF_A20"/>
    <property type="match status" value="1"/>
</dbReference>
<dbReference type="AlphaFoldDB" id="A0A9P1DYW2"/>
<dbReference type="SUPFAM" id="SSF118310">
    <property type="entry name" value="AN1-like Zinc finger"/>
    <property type="match status" value="1"/>
</dbReference>
<dbReference type="GO" id="GO:0008270">
    <property type="term" value="F:zinc ion binding"/>
    <property type="evidence" value="ECO:0007669"/>
    <property type="project" value="UniProtKB-KW"/>
</dbReference>
<dbReference type="Gene3D" id="4.10.1110.10">
    <property type="entry name" value="AN1-like Zinc finger"/>
    <property type="match status" value="1"/>
</dbReference>
<organism evidence="8 9">
    <name type="scientific">Cuscuta europaea</name>
    <name type="common">European dodder</name>
    <dbReference type="NCBI Taxonomy" id="41803"/>
    <lineage>
        <taxon>Eukaryota</taxon>
        <taxon>Viridiplantae</taxon>
        <taxon>Streptophyta</taxon>
        <taxon>Embryophyta</taxon>
        <taxon>Tracheophyta</taxon>
        <taxon>Spermatophyta</taxon>
        <taxon>Magnoliopsida</taxon>
        <taxon>eudicotyledons</taxon>
        <taxon>Gunneridae</taxon>
        <taxon>Pentapetalae</taxon>
        <taxon>asterids</taxon>
        <taxon>lamiids</taxon>
        <taxon>Solanales</taxon>
        <taxon>Convolvulaceae</taxon>
        <taxon>Cuscuteae</taxon>
        <taxon>Cuscuta</taxon>
        <taxon>Cuscuta subgen. Cuscuta</taxon>
    </lineage>
</organism>
<feature type="domain" description="AN1-type" evidence="7">
    <location>
        <begin position="81"/>
        <end position="131"/>
    </location>
</feature>
<gene>
    <name evidence="8" type="ORF">CEURO_LOCUS1992</name>
</gene>
<protein>
    <submittedName>
        <fullName evidence="8">Uncharacterized protein</fullName>
    </submittedName>
</protein>
<evidence type="ECO:0000256" key="3">
    <source>
        <dbReference type="ARBA" id="ARBA00022771"/>
    </source>
</evidence>
<dbReference type="SUPFAM" id="SSF57716">
    <property type="entry name" value="Glucocorticoid receptor-like (DNA-binding domain)"/>
    <property type="match status" value="1"/>
</dbReference>
<dbReference type="EMBL" id="CAMAPE010000004">
    <property type="protein sequence ID" value="CAH9062999.1"/>
    <property type="molecule type" value="Genomic_DNA"/>
</dbReference>
<dbReference type="PANTHER" id="PTHR10634">
    <property type="entry name" value="AN1-TYPE ZINC FINGER PROTEIN"/>
    <property type="match status" value="1"/>
</dbReference>
<dbReference type="InterPro" id="IPR000058">
    <property type="entry name" value="Znf_AN1"/>
</dbReference>
<dbReference type="SMART" id="SM00154">
    <property type="entry name" value="ZnF_AN1"/>
    <property type="match status" value="1"/>
</dbReference>
<dbReference type="InterPro" id="IPR002653">
    <property type="entry name" value="Znf_A20"/>
</dbReference>
<evidence type="ECO:0000256" key="4">
    <source>
        <dbReference type="ARBA" id="ARBA00022833"/>
    </source>
</evidence>
<dbReference type="InterPro" id="IPR050652">
    <property type="entry name" value="AN1_A20_ZnFinger"/>
</dbReference>
<evidence type="ECO:0000256" key="2">
    <source>
        <dbReference type="ARBA" id="ARBA00022723"/>
    </source>
</evidence>
<dbReference type="SMART" id="SM00259">
    <property type="entry name" value="ZnF_A20"/>
    <property type="match status" value="1"/>
</dbReference>
<evidence type="ECO:0000256" key="1">
    <source>
        <dbReference type="ARBA" id="ARBA00003732"/>
    </source>
</evidence>
<name>A0A9P1DYW2_CUSEU</name>
<dbReference type="Gene3D" id="1.20.5.4770">
    <property type="match status" value="1"/>
</dbReference>
<dbReference type="Pfam" id="PF01428">
    <property type="entry name" value="zf-AN1"/>
    <property type="match status" value="1"/>
</dbReference>
<dbReference type="PROSITE" id="PS51039">
    <property type="entry name" value="ZF_AN1"/>
    <property type="match status" value="1"/>
</dbReference>
<accession>A0A9P1DYW2</accession>
<keyword evidence="2" id="KW-0479">Metal-binding</keyword>
<evidence type="ECO:0000256" key="5">
    <source>
        <dbReference type="PROSITE-ProRule" id="PRU00449"/>
    </source>
</evidence>
<keyword evidence="4" id="KW-0862">Zinc</keyword>
<feature type="domain" description="A20-type" evidence="6">
    <location>
        <begin position="12"/>
        <end position="46"/>
    </location>
</feature>
<evidence type="ECO:0000259" key="7">
    <source>
        <dbReference type="PROSITE" id="PS51039"/>
    </source>
</evidence>
<sequence length="150" mass="16252">MNMGSDDGEDIDAPPSLCETGCGYFGTAATKGLCSMCYRDHLAKEAEAKTAMEKITLMALPNLRVRVSPSADSAVSRDGSPPPAPRASDSCWKCKKKVGVMGFNCRCGYAYCGSHRHPEVHDCSFDFKGQGRRVLAMVNPAVKPDKILRF</sequence>
<evidence type="ECO:0000259" key="6">
    <source>
        <dbReference type="PROSITE" id="PS51036"/>
    </source>
</evidence>
<dbReference type="InterPro" id="IPR035896">
    <property type="entry name" value="AN1-like_Znf"/>
</dbReference>
<dbReference type="OrthoDB" id="428577at2759"/>
<dbReference type="Proteomes" id="UP001152484">
    <property type="component" value="Unassembled WGS sequence"/>
</dbReference>